<feature type="compositionally biased region" description="Basic and acidic residues" evidence="1">
    <location>
        <begin position="387"/>
        <end position="399"/>
    </location>
</feature>
<feature type="region of interest" description="Disordered" evidence="1">
    <location>
        <begin position="19"/>
        <end position="138"/>
    </location>
</feature>
<evidence type="ECO:0000313" key="2">
    <source>
        <dbReference type="EMBL" id="KAH6889729.1"/>
    </source>
</evidence>
<dbReference type="EMBL" id="JAGPYM010000010">
    <property type="protein sequence ID" value="KAH6889729.1"/>
    <property type="molecule type" value="Genomic_DNA"/>
</dbReference>
<feature type="region of interest" description="Disordered" evidence="1">
    <location>
        <begin position="163"/>
        <end position="188"/>
    </location>
</feature>
<evidence type="ECO:0000313" key="3">
    <source>
        <dbReference type="Proteomes" id="UP000777438"/>
    </source>
</evidence>
<evidence type="ECO:0000256" key="1">
    <source>
        <dbReference type="SAM" id="MobiDB-lite"/>
    </source>
</evidence>
<feature type="region of interest" description="Disordered" evidence="1">
    <location>
        <begin position="387"/>
        <end position="420"/>
    </location>
</feature>
<dbReference type="AlphaFoldDB" id="A0A9P9ASN9"/>
<proteinExistence type="predicted"/>
<organism evidence="2 3">
    <name type="scientific">Thelonectria olida</name>
    <dbReference type="NCBI Taxonomy" id="1576542"/>
    <lineage>
        <taxon>Eukaryota</taxon>
        <taxon>Fungi</taxon>
        <taxon>Dikarya</taxon>
        <taxon>Ascomycota</taxon>
        <taxon>Pezizomycotina</taxon>
        <taxon>Sordariomycetes</taxon>
        <taxon>Hypocreomycetidae</taxon>
        <taxon>Hypocreales</taxon>
        <taxon>Nectriaceae</taxon>
        <taxon>Thelonectria</taxon>
    </lineage>
</organism>
<protein>
    <submittedName>
        <fullName evidence="2">Uncharacterized protein</fullName>
    </submittedName>
</protein>
<feature type="region of interest" description="Disordered" evidence="1">
    <location>
        <begin position="207"/>
        <end position="334"/>
    </location>
</feature>
<feature type="compositionally biased region" description="Polar residues" evidence="1">
    <location>
        <begin position="241"/>
        <end position="258"/>
    </location>
</feature>
<gene>
    <name evidence="2" type="ORF">B0T10DRAFT_561314</name>
</gene>
<comment type="caution">
    <text evidence="2">The sequence shown here is derived from an EMBL/GenBank/DDBJ whole genome shotgun (WGS) entry which is preliminary data.</text>
</comment>
<reference evidence="2 3" key="1">
    <citation type="journal article" date="2021" name="Nat. Commun.">
        <title>Genetic determinants of endophytism in the Arabidopsis root mycobiome.</title>
        <authorList>
            <person name="Mesny F."/>
            <person name="Miyauchi S."/>
            <person name="Thiergart T."/>
            <person name="Pickel B."/>
            <person name="Atanasova L."/>
            <person name="Karlsson M."/>
            <person name="Huettel B."/>
            <person name="Barry K.W."/>
            <person name="Haridas S."/>
            <person name="Chen C."/>
            <person name="Bauer D."/>
            <person name="Andreopoulos W."/>
            <person name="Pangilinan J."/>
            <person name="LaButti K."/>
            <person name="Riley R."/>
            <person name="Lipzen A."/>
            <person name="Clum A."/>
            <person name="Drula E."/>
            <person name="Henrissat B."/>
            <person name="Kohler A."/>
            <person name="Grigoriev I.V."/>
            <person name="Martin F.M."/>
            <person name="Hacquard S."/>
        </authorList>
    </citation>
    <scope>NUCLEOTIDE SEQUENCE [LARGE SCALE GENOMIC DNA]</scope>
    <source>
        <strain evidence="2 3">MPI-CAGE-CH-0241</strain>
    </source>
</reference>
<accession>A0A9P9ASN9</accession>
<name>A0A9P9ASN9_9HYPO</name>
<keyword evidence="3" id="KW-1185">Reference proteome</keyword>
<feature type="compositionally biased region" description="Polar residues" evidence="1">
    <location>
        <begin position="119"/>
        <end position="138"/>
    </location>
</feature>
<sequence>MSNNNGERTFLSPLEWARIREREAQNQPSPYTPYGTGGRTWMGYGVDQTLPKRRRAVHDKKKGSNNPEILQKTDKGPDANGPGGPGSADDAGPRGAPTPAPNPALEPSPKPSPKPEPEGQTTGIDSFGSDYTASNTNRVARRAYDPKDLEAWIAATAAAQTPAAPCPTFNDPMMQEPSADPPPAVKDSMMQEFSPERALELIYLIDQKPSASSPPSFNYPKMQEPSAGPSPALNSPLMEGLSTSSPPELNHPMKQTLSAGPPLAFNDPTMQGNLAGPPPGFNHPVMQGTSSEPPSAFDNRLMQGTSAGPHPASNDSMVHGPSAGPPPEFNHPVVEGALAEPSPAFNYYVMEGPPSGDHTSDVYYGPPIVLSRRSTCEQILKNIREAKEADARADREQGTARKKRKTGKGRASTAMNGQGC</sequence>
<dbReference type="Proteomes" id="UP000777438">
    <property type="component" value="Unassembled WGS sequence"/>
</dbReference>
<feature type="compositionally biased region" description="Basic residues" evidence="1">
    <location>
        <begin position="51"/>
        <end position="63"/>
    </location>
</feature>
<feature type="compositionally biased region" description="Pro residues" evidence="1">
    <location>
        <begin position="96"/>
        <end position="114"/>
    </location>
</feature>